<protein>
    <submittedName>
        <fullName evidence="1">Uncharacterized protein</fullName>
    </submittedName>
</protein>
<proteinExistence type="predicted"/>
<accession>A0A9D3AJW9</accession>
<evidence type="ECO:0000313" key="2">
    <source>
        <dbReference type="Proteomes" id="UP000813420"/>
    </source>
</evidence>
<gene>
    <name evidence="1" type="ORF">K8V39_08310</name>
</gene>
<reference evidence="1" key="1">
    <citation type="journal article" date="2021" name="PeerJ">
        <title>Extensive microbial diversity within the chicken gut microbiome revealed by metagenomics and culture.</title>
        <authorList>
            <person name="Gilroy R."/>
            <person name="Ravi A."/>
            <person name="Getino M."/>
            <person name="Pursley I."/>
            <person name="Horton D.L."/>
            <person name="Alikhan N.F."/>
            <person name="Baker D."/>
            <person name="Gharbi K."/>
            <person name="Hall N."/>
            <person name="Watson M."/>
            <person name="Adriaenssens E.M."/>
            <person name="Foster-Nyarko E."/>
            <person name="Jarju S."/>
            <person name="Secka A."/>
            <person name="Antonio M."/>
            <person name="Oren A."/>
            <person name="Chaudhuri R.R."/>
            <person name="La Ragione R."/>
            <person name="Hildebrand F."/>
            <person name="Pallen M.J."/>
        </authorList>
    </citation>
    <scope>NUCLEOTIDE SEQUENCE</scope>
    <source>
        <strain evidence="1">USAMLcec4-12693</strain>
    </source>
</reference>
<name>A0A9D3AJW9_9FIRM</name>
<dbReference type="RefSeq" id="WP_144018243.1">
    <property type="nucleotide sequence ID" value="NZ_DYXE01000074.1"/>
</dbReference>
<reference evidence="1" key="2">
    <citation type="submission" date="2021-09" db="EMBL/GenBank/DDBJ databases">
        <authorList>
            <person name="Gilroy R."/>
        </authorList>
    </citation>
    <scope>NUCLEOTIDE SEQUENCE</scope>
    <source>
        <strain evidence="1">USAMLcec4-12693</strain>
    </source>
</reference>
<dbReference type="Proteomes" id="UP000813420">
    <property type="component" value="Unassembled WGS sequence"/>
</dbReference>
<comment type="caution">
    <text evidence="1">The sequence shown here is derived from an EMBL/GenBank/DDBJ whole genome shotgun (WGS) entry which is preliminary data.</text>
</comment>
<organism evidence="1 2">
    <name type="scientific">Merdimonas faecis</name>
    <dbReference type="NCBI Taxonomy" id="1653435"/>
    <lineage>
        <taxon>Bacteria</taxon>
        <taxon>Bacillati</taxon>
        <taxon>Bacillota</taxon>
        <taxon>Clostridia</taxon>
        <taxon>Lachnospirales</taxon>
        <taxon>Lachnospiraceae</taxon>
        <taxon>Merdimonas</taxon>
    </lineage>
</organism>
<dbReference type="EMBL" id="DYXE01000074">
    <property type="protein sequence ID" value="HJH50251.1"/>
    <property type="molecule type" value="Genomic_DNA"/>
</dbReference>
<evidence type="ECO:0000313" key="1">
    <source>
        <dbReference type="EMBL" id="HJH50251.1"/>
    </source>
</evidence>
<sequence length="67" mass="7836">MTIREAGKGIVTNRKRICSYRIGFINSDGREDETELDVCNLAELEEVYQDFCKENGFRQNTVIYVKR</sequence>
<dbReference type="AlphaFoldDB" id="A0A9D3AJW9"/>